<evidence type="ECO:0000256" key="3">
    <source>
        <dbReference type="ARBA" id="ARBA00022833"/>
    </source>
</evidence>
<dbReference type="GO" id="GO:0006355">
    <property type="term" value="P:regulation of DNA-templated transcription"/>
    <property type="evidence" value="ECO:0007669"/>
    <property type="project" value="InterPro"/>
</dbReference>
<keyword evidence="2 4" id="KW-0863">Zinc-finger</keyword>
<protein>
    <recommendedName>
        <fullName evidence="5">RING-type domain-containing protein</fullName>
    </recommendedName>
</protein>
<dbReference type="Pfam" id="PF13920">
    <property type="entry name" value="zf-C3HC4_3"/>
    <property type="match status" value="1"/>
</dbReference>
<keyword evidence="3" id="KW-0862">Zinc</keyword>
<sequence>MDIAVQRVPGKRAGSFIYVTEDNYIFHLYKERALRCRKHKHYACLARLTMSGERFLMKGHHTHANEENEIARIAVENEHPNAVIGFGPNLERAIQRARRRLQPAIPHSFDEAERTLTGSDMYRKTLDQSADFFHGRVSTDTGNALIFISLALLPLIRTTREIRSVGTFKTVPNLFYQLFTLHVLAYGKSFPVAYVLMSNKTADLYRMAIDRILQILQEVNPGDQFEVEVLISDFELAIMGTMQQAIPNARSRGCWFHYAQAIYRRACKEGLQRAYRSGGVIRNIVKKLIALALLPSNRAYEGFQTIRHRTENALLAENPQSRAGVARLFQYMGGYWFTNQGPERFCVSGDDHRTNNEVESFNRWFNARCGPHHQNFWSFIQHLQECNENTERDFIAIRAAQQIRRPQRLVNKRRDRNIKTLTELLTSGAIQIYEFLDVADEFFEPDQLDRTVDGLARPAPENDDLEGQAGIAAEEQAPVHRQPVRRRRLSAENVDEVPAIRRRGRPRRILIENLNEGNEPLRPPRGRPRQLRIPGGAFAELAAAELPAPRPRGRPRRIPVAAAAALGVVEPVIVAPAVVEPVIAAPPVVAADHHDPQPAHICDICTINPKNKIFIPCGHMVCHQCAEQLERVARNLCFYCRTAVAQIFNYFP</sequence>
<comment type="caution">
    <text evidence="6">The sequence shown here is derived from an EMBL/GenBank/DDBJ whole genome shotgun (WGS) entry which is preliminary data.</text>
</comment>
<reference evidence="6 7" key="1">
    <citation type="submission" date="2016-03" db="EMBL/GenBank/DDBJ databases">
        <title>EvidentialGene: Evidence-directed Construction of Genes on Genomes.</title>
        <authorList>
            <person name="Gilbert D.G."/>
            <person name="Choi J.-H."/>
            <person name="Mockaitis K."/>
            <person name="Colbourne J."/>
            <person name="Pfrender M."/>
        </authorList>
    </citation>
    <scope>NUCLEOTIDE SEQUENCE [LARGE SCALE GENOMIC DNA]</scope>
    <source>
        <strain evidence="6 7">Xinb3</strain>
        <tissue evidence="6">Complete organism</tissue>
    </source>
</reference>
<accession>A0A164L4Y2</accession>
<dbReference type="InterPro" id="IPR018289">
    <property type="entry name" value="MULE_transposase_dom"/>
</dbReference>
<dbReference type="Proteomes" id="UP000076858">
    <property type="component" value="Unassembled WGS sequence"/>
</dbReference>
<dbReference type="InterPro" id="IPR017907">
    <property type="entry name" value="Znf_RING_CS"/>
</dbReference>
<dbReference type="Pfam" id="PF10551">
    <property type="entry name" value="MULE"/>
    <property type="match status" value="1"/>
</dbReference>
<dbReference type="PROSITE" id="PS50089">
    <property type="entry name" value="ZF_RING_2"/>
    <property type="match status" value="1"/>
</dbReference>
<dbReference type="AlphaFoldDB" id="A0A164L4Y2"/>
<keyword evidence="7" id="KW-1185">Reference proteome</keyword>
<evidence type="ECO:0000256" key="4">
    <source>
        <dbReference type="PROSITE-ProRule" id="PRU00175"/>
    </source>
</evidence>
<dbReference type="Gene3D" id="3.30.40.10">
    <property type="entry name" value="Zinc/RING finger domain, C3HC4 (zinc finger)"/>
    <property type="match status" value="1"/>
</dbReference>
<evidence type="ECO:0000256" key="2">
    <source>
        <dbReference type="ARBA" id="ARBA00022771"/>
    </source>
</evidence>
<dbReference type="SUPFAM" id="SSF57850">
    <property type="entry name" value="RING/U-box"/>
    <property type="match status" value="1"/>
</dbReference>
<dbReference type="PANTHER" id="PTHR47160">
    <property type="entry name" value="PUTATIVE-RELATED"/>
    <property type="match status" value="1"/>
</dbReference>
<dbReference type="PRINTS" id="PR00930">
    <property type="entry name" value="HIGHMOBLTYIY"/>
</dbReference>
<keyword evidence="1" id="KW-0479">Metal-binding</keyword>
<dbReference type="InterPro" id="IPR013083">
    <property type="entry name" value="Znf_RING/FYVE/PHD"/>
</dbReference>
<organism evidence="6 7">
    <name type="scientific">Daphnia magna</name>
    <dbReference type="NCBI Taxonomy" id="35525"/>
    <lineage>
        <taxon>Eukaryota</taxon>
        <taxon>Metazoa</taxon>
        <taxon>Ecdysozoa</taxon>
        <taxon>Arthropoda</taxon>
        <taxon>Crustacea</taxon>
        <taxon>Branchiopoda</taxon>
        <taxon>Diplostraca</taxon>
        <taxon>Cladocera</taxon>
        <taxon>Anomopoda</taxon>
        <taxon>Daphniidae</taxon>
        <taxon>Daphnia</taxon>
    </lineage>
</organism>
<name>A0A164L4Y2_9CRUS</name>
<evidence type="ECO:0000313" key="6">
    <source>
        <dbReference type="EMBL" id="KZS03798.1"/>
    </source>
</evidence>
<evidence type="ECO:0000259" key="5">
    <source>
        <dbReference type="PROSITE" id="PS50089"/>
    </source>
</evidence>
<dbReference type="GO" id="GO:0005634">
    <property type="term" value="C:nucleus"/>
    <property type="evidence" value="ECO:0007669"/>
    <property type="project" value="InterPro"/>
</dbReference>
<dbReference type="Gene3D" id="2.20.25.240">
    <property type="match status" value="1"/>
</dbReference>
<evidence type="ECO:0000256" key="1">
    <source>
        <dbReference type="ARBA" id="ARBA00022723"/>
    </source>
</evidence>
<dbReference type="InterPro" id="IPR001841">
    <property type="entry name" value="Znf_RING"/>
</dbReference>
<dbReference type="OrthoDB" id="6363445at2759"/>
<evidence type="ECO:0000313" key="7">
    <source>
        <dbReference type="Proteomes" id="UP000076858"/>
    </source>
</evidence>
<dbReference type="InterPro" id="IPR000116">
    <property type="entry name" value="HMGA"/>
</dbReference>
<dbReference type="GO" id="GO:0003677">
    <property type="term" value="F:DNA binding"/>
    <property type="evidence" value="ECO:0007669"/>
    <property type="project" value="InterPro"/>
</dbReference>
<dbReference type="GO" id="GO:0000785">
    <property type="term" value="C:chromatin"/>
    <property type="evidence" value="ECO:0007669"/>
    <property type="project" value="InterPro"/>
</dbReference>
<dbReference type="PANTHER" id="PTHR47160:SF10">
    <property type="entry name" value="MULE TRANSPOSASE DOMAIN-CONTAINING PROTEIN"/>
    <property type="match status" value="1"/>
</dbReference>
<dbReference type="EMBL" id="LRGB01003202">
    <property type="protein sequence ID" value="KZS03798.1"/>
    <property type="molecule type" value="Genomic_DNA"/>
</dbReference>
<feature type="domain" description="RING-type" evidence="5">
    <location>
        <begin position="602"/>
        <end position="641"/>
    </location>
</feature>
<gene>
    <name evidence="6" type="ORF">APZ42_033392</name>
</gene>
<dbReference type="STRING" id="35525.A0A164L4Y2"/>
<dbReference type="PROSITE" id="PS00518">
    <property type="entry name" value="ZF_RING_1"/>
    <property type="match status" value="1"/>
</dbReference>
<proteinExistence type="predicted"/>
<dbReference type="GO" id="GO:0008270">
    <property type="term" value="F:zinc ion binding"/>
    <property type="evidence" value="ECO:0007669"/>
    <property type="project" value="UniProtKB-KW"/>
</dbReference>